<proteinExistence type="predicted"/>
<comment type="caution">
    <text evidence="1">The sequence shown here is derived from an EMBL/GenBank/DDBJ whole genome shotgun (WGS) entry which is preliminary data.</text>
</comment>
<sequence length="126" mass="14211">MGFVERPKFAGKPVQGIHSAGQAYRRNAEHALREARTERDKSIHVECLQAKVLNSCSMTERVCDGALLPLQNGQNNVTIYCSWNQCKRLNFDLIKISTYQICGLEPILPELLDFCSILGLLYIIDV</sequence>
<gene>
    <name evidence="1" type="ORF">RRG08_060750</name>
</gene>
<evidence type="ECO:0000313" key="1">
    <source>
        <dbReference type="EMBL" id="KAK3742801.1"/>
    </source>
</evidence>
<keyword evidence="2" id="KW-1185">Reference proteome</keyword>
<accession>A0AAE1CXY0</accession>
<dbReference type="EMBL" id="JAWDGP010006341">
    <property type="protein sequence ID" value="KAK3742801.1"/>
    <property type="molecule type" value="Genomic_DNA"/>
</dbReference>
<dbReference type="Proteomes" id="UP001283361">
    <property type="component" value="Unassembled WGS sequence"/>
</dbReference>
<organism evidence="1 2">
    <name type="scientific">Elysia crispata</name>
    <name type="common">lettuce slug</name>
    <dbReference type="NCBI Taxonomy" id="231223"/>
    <lineage>
        <taxon>Eukaryota</taxon>
        <taxon>Metazoa</taxon>
        <taxon>Spiralia</taxon>
        <taxon>Lophotrochozoa</taxon>
        <taxon>Mollusca</taxon>
        <taxon>Gastropoda</taxon>
        <taxon>Heterobranchia</taxon>
        <taxon>Euthyneura</taxon>
        <taxon>Panpulmonata</taxon>
        <taxon>Sacoglossa</taxon>
        <taxon>Placobranchoidea</taxon>
        <taxon>Plakobranchidae</taxon>
        <taxon>Elysia</taxon>
    </lineage>
</organism>
<name>A0AAE1CXY0_9GAST</name>
<evidence type="ECO:0000313" key="2">
    <source>
        <dbReference type="Proteomes" id="UP001283361"/>
    </source>
</evidence>
<dbReference type="AlphaFoldDB" id="A0AAE1CXY0"/>
<protein>
    <submittedName>
        <fullName evidence="1">Uncharacterized protein</fullName>
    </submittedName>
</protein>
<reference evidence="1" key="1">
    <citation type="journal article" date="2023" name="G3 (Bethesda)">
        <title>A reference genome for the long-term kleptoplast-retaining sea slug Elysia crispata morphotype clarki.</title>
        <authorList>
            <person name="Eastman K.E."/>
            <person name="Pendleton A.L."/>
            <person name="Shaikh M.A."/>
            <person name="Suttiyut T."/>
            <person name="Ogas R."/>
            <person name="Tomko P."/>
            <person name="Gavelis G."/>
            <person name="Widhalm J.R."/>
            <person name="Wisecaver J.H."/>
        </authorList>
    </citation>
    <scope>NUCLEOTIDE SEQUENCE</scope>
    <source>
        <strain evidence="1">ECLA1</strain>
    </source>
</reference>